<dbReference type="Pfam" id="PF00168">
    <property type="entry name" value="C2"/>
    <property type="match status" value="1"/>
</dbReference>
<evidence type="ECO:0000313" key="4">
    <source>
        <dbReference type="EMBL" id="CAG8729624.1"/>
    </source>
</evidence>
<dbReference type="PANTHER" id="PTHR45911">
    <property type="entry name" value="C2 DOMAIN-CONTAINING PROTEIN"/>
    <property type="match status" value="1"/>
</dbReference>
<keyword evidence="5" id="KW-1185">Reference proteome</keyword>
<keyword evidence="1" id="KW-0479">Metal-binding</keyword>
<dbReference type="EMBL" id="CAJVPV010025702">
    <property type="protein sequence ID" value="CAG8729624.1"/>
    <property type="molecule type" value="Genomic_DNA"/>
</dbReference>
<feature type="non-terminal residue" evidence="4">
    <location>
        <position position="1"/>
    </location>
</feature>
<feature type="domain" description="C2" evidence="3">
    <location>
        <begin position="1"/>
        <end position="103"/>
    </location>
</feature>
<dbReference type="CDD" id="cd00030">
    <property type="entry name" value="C2"/>
    <property type="match status" value="1"/>
</dbReference>
<dbReference type="Gene3D" id="2.60.40.150">
    <property type="entry name" value="C2 domain"/>
    <property type="match status" value="1"/>
</dbReference>
<dbReference type="SMART" id="SM00239">
    <property type="entry name" value="C2"/>
    <property type="match status" value="1"/>
</dbReference>
<dbReference type="AlphaFoldDB" id="A0A9N9IDT9"/>
<dbReference type="InterPro" id="IPR035892">
    <property type="entry name" value="C2_domain_sf"/>
</dbReference>
<dbReference type="GO" id="GO:0046872">
    <property type="term" value="F:metal ion binding"/>
    <property type="evidence" value="ECO:0007669"/>
    <property type="project" value="UniProtKB-KW"/>
</dbReference>
<dbReference type="InterPro" id="IPR000008">
    <property type="entry name" value="C2_dom"/>
</dbReference>
<sequence>MGEITLRIGIMAARELAAADKDGSSDPYAVIRVANKKYETEIIKKTLNPIWNKCFDVKISESNVPPHITVTVWDHDRFGRDFLGEVTIPIKQIFARNNGGLNDGVPRTFEDPLNQPAAYTLQKRSTKNDVR</sequence>
<dbReference type="Proteomes" id="UP000789342">
    <property type="component" value="Unassembled WGS sequence"/>
</dbReference>
<organism evidence="4 5">
    <name type="scientific">Acaulospora morrowiae</name>
    <dbReference type="NCBI Taxonomy" id="94023"/>
    <lineage>
        <taxon>Eukaryota</taxon>
        <taxon>Fungi</taxon>
        <taxon>Fungi incertae sedis</taxon>
        <taxon>Mucoromycota</taxon>
        <taxon>Glomeromycotina</taxon>
        <taxon>Glomeromycetes</taxon>
        <taxon>Diversisporales</taxon>
        <taxon>Acaulosporaceae</taxon>
        <taxon>Acaulospora</taxon>
    </lineage>
</organism>
<keyword evidence="2" id="KW-0106">Calcium</keyword>
<proteinExistence type="predicted"/>
<name>A0A9N9IDT9_9GLOM</name>
<evidence type="ECO:0000256" key="1">
    <source>
        <dbReference type="ARBA" id="ARBA00022723"/>
    </source>
</evidence>
<protein>
    <submittedName>
        <fullName evidence="4">15761_t:CDS:1</fullName>
    </submittedName>
</protein>
<evidence type="ECO:0000256" key="2">
    <source>
        <dbReference type="ARBA" id="ARBA00022837"/>
    </source>
</evidence>
<dbReference type="PROSITE" id="PS50004">
    <property type="entry name" value="C2"/>
    <property type="match status" value="1"/>
</dbReference>
<accession>A0A9N9IDT9</accession>
<dbReference type="OrthoDB" id="67700at2759"/>
<evidence type="ECO:0000313" key="5">
    <source>
        <dbReference type="Proteomes" id="UP000789342"/>
    </source>
</evidence>
<gene>
    <name evidence="4" type="ORF">AMORRO_LOCUS13917</name>
</gene>
<dbReference type="PRINTS" id="PR00360">
    <property type="entry name" value="C2DOMAIN"/>
</dbReference>
<comment type="caution">
    <text evidence="4">The sequence shown here is derived from an EMBL/GenBank/DDBJ whole genome shotgun (WGS) entry which is preliminary data.</text>
</comment>
<dbReference type="SUPFAM" id="SSF49562">
    <property type="entry name" value="C2 domain (Calcium/lipid-binding domain, CaLB)"/>
    <property type="match status" value="1"/>
</dbReference>
<reference evidence="4" key="1">
    <citation type="submission" date="2021-06" db="EMBL/GenBank/DDBJ databases">
        <authorList>
            <person name="Kallberg Y."/>
            <person name="Tangrot J."/>
            <person name="Rosling A."/>
        </authorList>
    </citation>
    <scope>NUCLEOTIDE SEQUENCE</scope>
    <source>
        <strain evidence="4">CL551</strain>
    </source>
</reference>
<evidence type="ECO:0000259" key="3">
    <source>
        <dbReference type="PROSITE" id="PS50004"/>
    </source>
</evidence>